<dbReference type="CDD" id="cd06503">
    <property type="entry name" value="ATP-synt_Fo_b"/>
    <property type="match status" value="1"/>
</dbReference>
<keyword evidence="9 13" id="KW-0066">ATP synthesis</keyword>
<evidence type="ECO:0000256" key="1">
    <source>
        <dbReference type="ARBA" id="ARBA00005513"/>
    </source>
</evidence>
<keyword evidence="5 13" id="KW-0375">Hydrogen ion transport</keyword>
<feature type="coiled-coil region" evidence="15">
    <location>
        <begin position="55"/>
        <end position="89"/>
    </location>
</feature>
<dbReference type="Proteomes" id="UP001230156">
    <property type="component" value="Unassembled WGS sequence"/>
</dbReference>
<keyword evidence="6 13" id="KW-1133">Transmembrane helix</keyword>
<keyword evidence="13" id="KW-1003">Cell membrane</keyword>
<dbReference type="PANTHER" id="PTHR33445:SF1">
    <property type="entry name" value="ATP SYNTHASE SUBUNIT B"/>
    <property type="match status" value="1"/>
</dbReference>
<reference evidence="17" key="1">
    <citation type="submission" date="2023-08" db="EMBL/GenBank/DDBJ databases">
        <title>Rhodospirillaceae gen. nov., a novel taxon isolated from the Yangtze River Yuezi River estuary sludge.</title>
        <authorList>
            <person name="Ruan L."/>
        </authorList>
    </citation>
    <scope>NUCLEOTIDE SEQUENCE [LARGE SCALE GENOMIC DNA]</scope>
    <source>
        <strain evidence="17">R-7</strain>
    </source>
</reference>
<keyword evidence="2 13" id="KW-0813">Transport</keyword>
<keyword evidence="7 13" id="KW-0406">Ion transport</keyword>
<dbReference type="RefSeq" id="WP_379954379.1">
    <property type="nucleotide sequence ID" value="NZ_JAUYVI010000002.1"/>
</dbReference>
<comment type="caution">
    <text evidence="16">The sequence shown here is derived from an EMBL/GenBank/DDBJ whole genome shotgun (WGS) entry which is preliminary data.</text>
</comment>
<evidence type="ECO:0000256" key="13">
    <source>
        <dbReference type="HAMAP-Rule" id="MF_01398"/>
    </source>
</evidence>
<comment type="similarity">
    <text evidence="1 13 14">Belongs to the ATPase B chain family.</text>
</comment>
<comment type="function">
    <text evidence="11">Component of the F(0) channel, it forms part of the peripheral stalk, linking F(1) to F(0). The b'-subunit is a diverged and duplicated form of b found in plants and photosynthetic bacteria.</text>
</comment>
<keyword evidence="4 13" id="KW-0812">Transmembrane</keyword>
<evidence type="ECO:0000256" key="2">
    <source>
        <dbReference type="ARBA" id="ARBA00022448"/>
    </source>
</evidence>
<dbReference type="PANTHER" id="PTHR33445">
    <property type="entry name" value="ATP SYNTHASE SUBUNIT B', CHLOROPLASTIC"/>
    <property type="match status" value="1"/>
</dbReference>
<comment type="function">
    <text evidence="10 13">F(1)F(0) ATP synthase produces ATP from ADP in the presence of a proton or sodium gradient. F-type ATPases consist of two structural domains, F(1) containing the extramembraneous catalytic core and F(0) containing the membrane proton channel, linked together by a central stalk and a peripheral stalk. During catalysis, ATP synthesis in the catalytic domain of F(1) is coupled via a rotary mechanism of the central stalk subunits to proton translocation.</text>
</comment>
<dbReference type="InterPro" id="IPR002146">
    <property type="entry name" value="ATP_synth_b/b'su_bac/chlpt"/>
</dbReference>
<dbReference type="InterPro" id="IPR050059">
    <property type="entry name" value="ATP_synthase_B_chain"/>
</dbReference>
<evidence type="ECO:0000256" key="14">
    <source>
        <dbReference type="RuleBase" id="RU003848"/>
    </source>
</evidence>
<protein>
    <recommendedName>
        <fullName evidence="13">ATP synthase subunit b</fullName>
    </recommendedName>
    <alternativeName>
        <fullName evidence="13">ATP synthase F(0) sector subunit b</fullName>
    </alternativeName>
    <alternativeName>
        <fullName evidence="13">ATPase subunit I</fullName>
    </alternativeName>
    <alternativeName>
        <fullName evidence="13">F-type ATPase subunit b</fullName>
        <shortName evidence="13">F-ATPase subunit b</shortName>
    </alternativeName>
</protein>
<evidence type="ECO:0000313" key="16">
    <source>
        <dbReference type="EMBL" id="MDQ7246967.1"/>
    </source>
</evidence>
<evidence type="ECO:0000256" key="7">
    <source>
        <dbReference type="ARBA" id="ARBA00023065"/>
    </source>
</evidence>
<evidence type="ECO:0000256" key="5">
    <source>
        <dbReference type="ARBA" id="ARBA00022781"/>
    </source>
</evidence>
<keyword evidence="17" id="KW-1185">Reference proteome</keyword>
<comment type="subunit">
    <text evidence="13">F-type ATPases have 2 components, F(1) - the catalytic core - and F(0) - the membrane proton channel. F(1) has five subunits: alpha(3), beta(3), gamma(1), delta(1), epsilon(1). F(0) has three main subunits: a(1), b(2) and c(10-14). The alpha and beta chains form an alternating ring which encloses part of the gamma chain. F(1) is attached to F(0) by a central stalk formed by the gamma and epsilon chains, while a peripheral stalk is formed by the delta and b chains.</text>
</comment>
<dbReference type="HAMAP" id="MF_01398">
    <property type="entry name" value="ATP_synth_b_bprime"/>
    <property type="match status" value="1"/>
</dbReference>
<evidence type="ECO:0000256" key="9">
    <source>
        <dbReference type="ARBA" id="ARBA00023310"/>
    </source>
</evidence>
<comment type="subcellular location">
    <subcellularLocation>
        <location evidence="13">Cell membrane</location>
        <topology evidence="13">Single-pass membrane protein</topology>
    </subcellularLocation>
    <subcellularLocation>
        <location evidence="12">Endomembrane system</location>
        <topology evidence="12">Single-pass membrane protein</topology>
    </subcellularLocation>
</comment>
<evidence type="ECO:0000256" key="11">
    <source>
        <dbReference type="ARBA" id="ARBA00025614"/>
    </source>
</evidence>
<evidence type="ECO:0000256" key="8">
    <source>
        <dbReference type="ARBA" id="ARBA00023136"/>
    </source>
</evidence>
<keyword evidence="3 13" id="KW-0138">CF(0)</keyword>
<evidence type="ECO:0000256" key="10">
    <source>
        <dbReference type="ARBA" id="ARBA00025198"/>
    </source>
</evidence>
<organism evidence="16 17">
    <name type="scientific">Dongia sedimenti</name>
    <dbReference type="NCBI Taxonomy" id="3064282"/>
    <lineage>
        <taxon>Bacteria</taxon>
        <taxon>Pseudomonadati</taxon>
        <taxon>Pseudomonadota</taxon>
        <taxon>Alphaproteobacteria</taxon>
        <taxon>Rhodospirillales</taxon>
        <taxon>Dongiaceae</taxon>
        <taxon>Dongia</taxon>
    </lineage>
</organism>
<proteinExistence type="inferred from homology"/>
<keyword evidence="15" id="KW-0175">Coiled coil</keyword>
<keyword evidence="8 13" id="KW-0472">Membrane</keyword>
<feature type="transmembrane region" description="Helical" evidence="13">
    <location>
        <begin position="26"/>
        <end position="44"/>
    </location>
</feature>
<sequence>MEQETTQSTEQAPEAEHGGILANPELWVVVGFIIFLVVAGPKVWKMIVTGLDQRAIRIKGQLDEAQKLRDEAQALLNEYQRRQKEAAQEAAGIAAAAQDLAAHHTKDAMAALEASMARREKLALEKIAQAEAHATAEVRREAVEVATAATRKLLAQALTDDRATALVDQSIKELDRKLH</sequence>
<accession>A0ABU0YGW6</accession>
<evidence type="ECO:0000256" key="6">
    <source>
        <dbReference type="ARBA" id="ARBA00022989"/>
    </source>
</evidence>
<dbReference type="EMBL" id="JAUYVI010000002">
    <property type="protein sequence ID" value="MDQ7246967.1"/>
    <property type="molecule type" value="Genomic_DNA"/>
</dbReference>
<name>A0ABU0YGW6_9PROT</name>
<evidence type="ECO:0000256" key="3">
    <source>
        <dbReference type="ARBA" id="ARBA00022547"/>
    </source>
</evidence>
<evidence type="ECO:0000313" key="17">
    <source>
        <dbReference type="Proteomes" id="UP001230156"/>
    </source>
</evidence>
<evidence type="ECO:0000256" key="15">
    <source>
        <dbReference type="SAM" id="Coils"/>
    </source>
</evidence>
<gene>
    <name evidence="13" type="primary">atpF</name>
    <name evidence="16" type="ORF">Q8A70_04795</name>
</gene>
<dbReference type="Pfam" id="PF00430">
    <property type="entry name" value="ATP-synt_B"/>
    <property type="match status" value="1"/>
</dbReference>
<evidence type="ECO:0000256" key="12">
    <source>
        <dbReference type="ARBA" id="ARBA00037847"/>
    </source>
</evidence>
<evidence type="ECO:0000256" key="4">
    <source>
        <dbReference type="ARBA" id="ARBA00022692"/>
    </source>
</evidence>